<protein>
    <submittedName>
        <fullName evidence="2">Uncharacterized protein</fullName>
    </submittedName>
</protein>
<proteinExistence type="predicted"/>
<organism evidence="2 3">
    <name type="scientific">Araneus ventricosus</name>
    <name type="common">Orbweaver spider</name>
    <name type="synonym">Epeira ventricosa</name>
    <dbReference type="NCBI Taxonomy" id="182803"/>
    <lineage>
        <taxon>Eukaryota</taxon>
        <taxon>Metazoa</taxon>
        <taxon>Ecdysozoa</taxon>
        <taxon>Arthropoda</taxon>
        <taxon>Chelicerata</taxon>
        <taxon>Arachnida</taxon>
        <taxon>Araneae</taxon>
        <taxon>Araneomorphae</taxon>
        <taxon>Entelegynae</taxon>
        <taxon>Araneoidea</taxon>
        <taxon>Araneidae</taxon>
        <taxon>Araneus</taxon>
    </lineage>
</organism>
<keyword evidence="1" id="KW-0175">Coiled coil</keyword>
<evidence type="ECO:0000313" key="2">
    <source>
        <dbReference type="EMBL" id="GBN76640.1"/>
    </source>
</evidence>
<evidence type="ECO:0000256" key="1">
    <source>
        <dbReference type="SAM" id="Coils"/>
    </source>
</evidence>
<keyword evidence="3" id="KW-1185">Reference proteome</keyword>
<accession>A0A4Y2RML6</accession>
<reference evidence="2 3" key="1">
    <citation type="journal article" date="2019" name="Sci. Rep.">
        <title>Orb-weaving spider Araneus ventricosus genome elucidates the spidroin gene catalogue.</title>
        <authorList>
            <person name="Kono N."/>
            <person name="Nakamura H."/>
            <person name="Ohtoshi R."/>
            <person name="Moran D.A.P."/>
            <person name="Shinohara A."/>
            <person name="Yoshida Y."/>
            <person name="Fujiwara M."/>
            <person name="Mori M."/>
            <person name="Tomita M."/>
            <person name="Arakawa K."/>
        </authorList>
    </citation>
    <scope>NUCLEOTIDE SEQUENCE [LARGE SCALE GENOMIC DNA]</scope>
</reference>
<sequence>MALMSSWINGLTPEMSRIAEKELKETHEKRKEALKEIKRFIKAVVPPGSEIYRKFITRLHNIYKEPPLATSLFPGNIGLPGC</sequence>
<gene>
    <name evidence="2" type="ORF">AVEN_253576_1</name>
</gene>
<comment type="caution">
    <text evidence="2">The sequence shown here is derived from an EMBL/GenBank/DDBJ whole genome shotgun (WGS) entry which is preliminary data.</text>
</comment>
<name>A0A4Y2RML6_ARAVE</name>
<dbReference type="EMBL" id="BGPR01017601">
    <property type="protein sequence ID" value="GBN76640.1"/>
    <property type="molecule type" value="Genomic_DNA"/>
</dbReference>
<dbReference type="AlphaFoldDB" id="A0A4Y2RML6"/>
<feature type="coiled-coil region" evidence="1">
    <location>
        <begin position="16"/>
        <end position="43"/>
    </location>
</feature>
<dbReference type="Proteomes" id="UP000499080">
    <property type="component" value="Unassembled WGS sequence"/>
</dbReference>
<evidence type="ECO:0000313" key="3">
    <source>
        <dbReference type="Proteomes" id="UP000499080"/>
    </source>
</evidence>